<dbReference type="PANTHER" id="PTHR30472:SF1">
    <property type="entry name" value="FE(3+) DICITRATE TRANSPORT SYSTEM PERMEASE PROTEIN FECC-RELATED"/>
    <property type="match status" value="1"/>
</dbReference>
<dbReference type="FunFam" id="1.10.3470.10:FF:000001">
    <property type="entry name" value="Vitamin B12 ABC transporter permease BtuC"/>
    <property type="match status" value="1"/>
</dbReference>
<feature type="transmembrane region" description="Helical" evidence="8">
    <location>
        <begin position="191"/>
        <end position="212"/>
    </location>
</feature>
<dbReference type="SUPFAM" id="SSF81345">
    <property type="entry name" value="ABC transporter involved in vitamin B12 uptake, BtuC"/>
    <property type="match status" value="1"/>
</dbReference>
<feature type="transmembrane region" description="Helical" evidence="8">
    <location>
        <begin position="149"/>
        <end position="171"/>
    </location>
</feature>
<evidence type="ECO:0000256" key="1">
    <source>
        <dbReference type="ARBA" id="ARBA00004651"/>
    </source>
</evidence>
<keyword evidence="7 8" id="KW-0472">Membrane</keyword>
<dbReference type="Pfam" id="PF01032">
    <property type="entry name" value="FecCD"/>
    <property type="match status" value="1"/>
</dbReference>
<dbReference type="OrthoDB" id="9782305at2"/>
<feature type="transmembrane region" description="Helical" evidence="8">
    <location>
        <begin position="59"/>
        <end position="79"/>
    </location>
</feature>
<evidence type="ECO:0000313" key="9">
    <source>
        <dbReference type="EMBL" id="TWT28925.1"/>
    </source>
</evidence>
<dbReference type="InterPro" id="IPR000522">
    <property type="entry name" value="ABC_transptr_permease_BtuC"/>
</dbReference>
<keyword evidence="3" id="KW-0813">Transport</keyword>
<comment type="caution">
    <text evidence="9">The sequence shown here is derived from an EMBL/GenBank/DDBJ whole genome shotgun (WGS) entry which is preliminary data.</text>
</comment>
<accession>A0A5C5UU58</accession>
<evidence type="ECO:0000256" key="5">
    <source>
        <dbReference type="ARBA" id="ARBA00022692"/>
    </source>
</evidence>
<keyword evidence="5 8" id="KW-0812">Transmembrane</keyword>
<dbReference type="EMBL" id="VOHM01000002">
    <property type="protein sequence ID" value="TWT28925.1"/>
    <property type="molecule type" value="Genomic_DNA"/>
</dbReference>
<dbReference type="GO" id="GO:0022857">
    <property type="term" value="F:transmembrane transporter activity"/>
    <property type="evidence" value="ECO:0007669"/>
    <property type="project" value="InterPro"/>
</dbReference>
<name>A0A5C5UU58_9CORY</name>
<comment type="subcellular location">
    <subcellularLocation>
        <location evidence="1">Cell membrane</location>
        <topology evidence="1">Multi-pass membrane protein</topology>
    </subcellularLocation>
</comment>
<evidence type="ECO:0000256" key="6">
    <source>
        <dbReference type="ARBA" id="ARBA00022989"/>
    </source>
</evidence>
<dbReference type="GO" id="GO:0005886">
    <property type="term" value="C:plasma membrane"/>
    <property type="evidence" value="ECO:0007669"/>
    <property type="project" value="UniProtKB-SubCell"/>
</dbReference>
<keyword evidence="10" id="KW-1185">Reference proteome</keyword>
<evidence type="ECO:0000256" key="3">
    <source>
        <dbReference type="ARBA" id="ARBA00022448"/>
    </source>
</evidence>
<evidence type="ECO:0000313" key="10">
    <source>
        <dbReference type="Proteomes" id="UP000320791"/>
    </source>
</evidence>
<reference evidence="9 10" key="1">
    <citation type="submission" date="2019-08" db="EMBL/GenBank/DDBJ databases">
        <authorList>
            <person name="Lei W."/>
        </authorList>
    </citation>
    <scope>NUCLEOTIDE SEQUENCE [LARGE SCALE GENOMIC DNA]</scope>
    <source>
        <strain evidence="9 10">CCUG 58627</strain>
    </source>
</reference>
<feature type="transmembrane region" description="Helical" evidence="8">
    <location>
        <begin position="252"/>
        <end position="272"/>
    </location>
</feature>
<dbReference type="PANTHER" id="PTHR30472">
    <property type="entry name" value="FERRIC ENTEROBACTIN TRANSPORT SYSTEM PERMEASE PROTEIN"/>
    <property type="match status" value="1"/>
</dbReference>
<proteinExistence type="inferred from homology"/>
<evidence type="ECO:0000256" key="7">
    <source>
        <dbReference type="ARBA" id="ARBA00023136"/>
    </source>
</evidence>
<evidence type="ECO:0000256" key="8">
    <source>
        <dbReference type="SAM" id="Phobius"/>
    </source>
</evidence>
<sequence length="333" mass="33948">MHSLLPRRMVAVVALLIALVLAIVASIAFGVRSIPFEDAMLAVLGHMSNTDQSAAATRIPRTVLAMIIGASLAIAGTTMQAITRNPLADPGIFGVLSGAALAVVIGLAFFGLTHPIPTMIVAICGSAIAAVAVYAIGSLGRGGATPLKLALAGAATTAAISSLISAIILPRARVMDTYRFWQIGGVSGAEWTPIALAAPLLIVGGAICLLSASKLNTLALGDDVATGLGTNVTLARLLSSLGAVILCGTATSLAGPIGFVGLIVPHVCRLLVGTDHRWLLPISALSGAILLLAADTLGRVITRPSEVAVGIIMPLIGAPVFIWIVRRHKVREL</sequence>
<protein>
    <submittedName>
        <fullName evidence="9">Iron ABC transporter permease</fullName>
    </submittedName>
</protein>
<feature type="transmembrane region" description="Helical" evidence="8">
    <location>
        <begin position="279"/>
        <end position="301"/>
    </location>
</feature>
<dbReference type="Proteomes" id="UP000320791">
    <property type="component" value="Unassembled WGS sequence"/>
</dbReference>
<keyword evidence="4" id="KW-1003">Cell membrane</keyword>
<dbReference type="InterPro" id="IPR037294">
    <property type="entry name" value="ABC_BtuC-like"/>
</dbReference>
<evidence type="ECO:0000256" key="4">
    <source>
        <dbReference type="ARBA" id="ARBA00022475"/>
    </source>
</evidence>
<organism evidence="9 10">
    <name type="scientific">Corynebacterium canis</name>
    <dbReference type="NCBI Taxonomy" id="679663"/>
    <lineage>
        <taxon>Bacteria</taxon>
        <taxon>Bacillati</taxon>
        <taxon>Actinomycetota</taxon>
        <taxon>Actinomycetes</taxon>
        <taxon>Mycobacteriales</taxon>
        <taxon>Corynebacteriaceae</taxon>
        <taxon>Corynebacterium</taxon>
    </lineage>
</organism>
<evidence type="ECO:0000256" key="2">
    <source>
        <dbReference type="ARBA" id="ARBA00007935"/>
    </source>
</evidence>
<feature type="transmembrane region" description="Helical" evidence="8">
    <location>
        <begin position="116"/>
        <end position="137"/>
    </location>
</feature>
<dbReference type="CDD" id="cd06550">
    <property type="entry name" value="TM_ABC_iron-siderophores_like"/>
    <property type="match status" value="1"/>
</dbReference>
<feature type="transmembrane region" description="Helical" evidence="8">
    <location>
        <begin position="307"/>
        <end position="325"/>
    </location>
</feature>
<dbReference type="RefSeq" id="WP_146323380.1">
    <property type="nucleotide sequence ID" value="NZ_BAABLR010000075.1"/>
</dbReference>
<feature type="transmembrane region" description="Helical" evidence="8">
    <location>
        <begin position="91"/>
        <end position="110"/>
    </location>
</feature>
<dbReference type="Gene3D" id="1.10.3470.10">
    <property type="entry name" value="ABC transporter involved in vitamin B12 uptake, BtuC"/>
    <property type="match status" value="1"/>
</dbReference>
<keyword evidence="6 8" id="KW-1133">Transmembrane helix</keyword>
<comment type="similarity">
    <text evidence="2">Belongs to the binding-protein-dependent transport system permease family. FecCD subfamily.</text>
</comment>
<gene>
    <name evidence="9" type="ORF">FRX94_01685</name>
</gene>
<dbReference type="GO" id="GO:0033214">
    <property type="term" value="P:siderophore-iron import into cell"/>
    <property type="evidence" value="ECO:0007669"/>
    <property type="project" value="TreeGrafter"/>
</dbReference>
<dbReference type="AlphaFoldDB" id="A0A5C5UU58"/>